<reference evidence="2" key="1">
    <citation type="journal article" date="2014" name="Front. Microbiol.">
        <title>High frequency of phylogenetically diverse reductive dehalogenase-homologous genes in deep subseafloor sedimentary metagenomes.</title>
        <authorList>
            <person name="Kawai M."/>
            <person name="Futagami T."/>
            <person name="Toyoda A."/>
            <person name="Takaki Y."/>
            <person name="Nishi S."/>
            <person name="Hori S."/>
            <person name="Arai W."/>
            <person name="Tsubouchi T."/>
            <person name="Morono Y."/>
            <person name="Uchiyama I."/>
            <person name="Ito T."/>
            <person name="Fujiyama A."/>
            <person name="Inagaki F."/>
            <person name="Takami H."/>
        </authorList>
    </citation>
    <scope>NUCLEOTIDE SEQUENCE</scope>
    <source>
        <strain evidence="2">Expedition CK06-06</strain>
    </source>
</reference>
<evidence type="ECO:0000313" key="2">
    <source>
        <dbReference type="EMBL" id="GAI33134.1"/>
    </source>
</evidence>
<feature type="domain" description="EF-hand" evidence="1">
    <location>
        <begin position="129"/>
        <end position="158"/>
    </location>
</feature>
<feature type="non-terminal residue" evidence="2">
    <location>
        <position position="1"/>
    </location>
</feature>
<dbReference type="InterPro" id="IPR018247">
    <property type="entry name" value="EF_Hand_1_Ca_BS"/>
</dbReference>
<evidence type="ECO:0000259" key="1">
    <source>
        <dbReference type="PROSITE" id="PS50222"/>
    </source>
</evidence>
<dbReference type="AlphaFoldDB" id="X1PQG6"/>
<accession>X1PQG6</accession>
<dbReference type="PROSITE" id="PS50222">
    <property type="entry name" value="EF_HAND_2"/>
    <property type="match status" value="1"/>
</dbReference>
<organism evidence="2">
    <name type="scientific">marine sediment metagenome</name>
    <dbReference type="NCBI Taxonomy" id="412755"/>
    <lineage>
        <taxon>unclassified sequences</taxon>
        <taxon>metagenomes</taxon>
        <taxon>ecological metagenomes</taxon>
    </lineage>
</organism>
<sequence length="251" mass="28004">PLKEAQKVELDDGTGGHFLQRVPIPSVKNGNIVTTEGYDCPLSRDRCFEYAEKRGLGKRRYYVVGSDAVTDCPLVSLQGHLGRVSDGTFSDLVTGTLYFDAYKMPWDMQQTALNYLEAVDRLTGSSLKREFLEAFDENGDGIITYEEFGEKGITGLMMWRGGNQVSTAATEQFGYLYGAFTTGATLLKCSEALWNPHGHNLLKEYFYGAACMVAYQMSQIEMEGQDPFLPSLTWGKGKWPSYQLASYMYVG</sequence>
<comment type="caution">
    <text evidence="2">The sequence shown here is derived from an EMBL/GenBank/DDBJ whole genome shotgun (WGS) entry which is preliminary data.</text>
</comment>
<dbReference type="GO" id="GO:0005509">
    <property type="term" value="F:calcium ion binding"/>
    <property type="evidence" value="ECO:0007669"/>
    <property type="project" value="InterPro"/>
</dbReference>
<dbReference type="InterPro" id="IPR002048">
    <property type="entry name" value="EF_hand_dom"/>
</dbReference>
<proteinExistence type="predicted"/>
<dbReference type="EMBL" id="BARV01032280">
    <property type="protein sequence ID" value="GAI33134.1"/>
    <property type="molecule type" value="Genomic_DNA"/>
</dbReference>
<feature type="non-terminal residue" evidence="2">
    <location>
        <position position="251"/>
    </location>
</feature>
<name>X1PQG6_9ZZZZ</name>
<protein>
    <recommendedName>
        <fullName evidence="1">EF-hand domain-containing protein</fullName>
    </recommendedName>
</protein>
<dbReference type="PROSITE" id="PS00018">
    <property type="entry name" value="EF_HAND_1"/>
    <property type="match status" value="1"/>
</dbReference>
<gene>
    <name evidence="2" type="ORF">S06H3_50928</name>
</gene>